<gene>
    <name evidence="2" type="ORF">ACFPJ4_02265</name>
</gene>
<reference evidence="3" key="1">
    <citation type="journal article" date="2019" name="Int. J. Syst. Evol. Microbiol.">
        <title>The Global Catalogue of Microorganisms (GCM) 10K type strain sequencing project: providing services to taxonomists for standard genome sequencing and annotation.</title>
        <authorList>
            <consortium name="The Broad Institute Genomics Platform"/>
            <consortium name="The Broad Institute Genome Sequencing Center for Infectious Disease"/>
            <person name="Wu L."/>
            <person name="Ma J."/>
        </authorList>
    </citation>
    <scope>NUCLEOTIDE SEQUENCE [LARGE SCALE GENOMIC DNA]</scope>
    <source>
        <strain evidence="3">CGMCC 4.6997</strain>
    </source>
</reference>
<keyword evidence="3" id="KW-1185">Reference proteome</keyword>
<proteinExistence type="predicted"/>
<dbReference type="EMBL" id="JBHSMG010000001">
    <property type="protein sequence ID" value="MFC5501059.1"/>
    <property type="molecule type" value="Genomic_DNA"/>
</dbReference>
<dbReference type="RefSeq" id="WP_386738664.1">
    <property type="nucleotide sequence ID" value="NZ_JBHSMG010000001.1"/>
</dbReference>
<accession>A0ABW0NL12</accession>
<keyword evidence="1" id="KW-0732">Signal</keyword>
<comment type="caution">
    <text evidence="2">The sequence shown here is derived from an EMBL/GenBank/DDBJ whole genome shotgun (WGS) entry which is preliminary data.</text>
</comment>
<dbReference type="Proteomes" id="UP001596039">
    <property type="component" value="Unassembled WGS sequence"/>
</dbReference>
<feature type="chain" id="PRO_5045181337" description="Lipoprotein" evidence="1">
    <location>
        <begin position="23"/>
        <end position="180"/>
    </location>
</feature>
<evidence type="ECO:0000256" key="1">
    <source>
        <dbReference type="SAM" id="SignalP"/>
    </source>
</evidence>
<evidence type="ECO:0000313" key="3">
    <source>
        <dbReference type="Proteomes" id="UP001596039"/>
    </source>
</evidence>
<evidence type="ECO:0008006" key="4">
    <source>
        <dbReference type="Google" id="ProtNLM"/>
    </source>
</evidence>
<sequence length="180" mass="19033">MRIGSLLLTLGVLLALAGCAPAASPPSSSTPSATPVFASDAEALKAAETAYAAYLKVSDQVAQDGWKDPSRLKPFARGEALARDKATANQFAAKSLTQVGSTRYDSAKVEGVSERGRGMVVVTMYLCVDVSGVDVRGPDGTSVVPKDRQTRVPLEVDVDNFEETKMKVSRNDAWSGTDFC</sequence>
<organism evidence="2 3">
    <name type="scientific">Lysinimonas soli</name>
    <dbReference type="NCBI Taxonomy" id="1074233"/>
    <lineage>
        <taxon>Bacteria</taxon>
        <taxon>Bacillati</taxon>
        <taxon>Actinomycetota</taxon>
        <taxon>Actinomycetes</taxon>
        <taxon>Micrococcales</taxon>
        <taxon>Microbacteriaceae</taxon>
        <taxon>Lysinimonas</taxon>
    </lineage>
</organism>
<feature type="signal peptide" evidence="1">
    <location>
        <begin position="1"/>
        <end position="22"/>
    </location>
</feature>
<name>A0ABW0NL12_9MICO</name>
<dbReference type="PROSITE" id="PS51257">
    <property type="entry name" value="PROKAR_LIPOPROTEIN"/>
    <property type="match status" value="1"/>
</dbReference>
<protein>
    <recommendedName>
        <fullName evidence="4">Lipoprotein</fullName>
    </recommendedName>
</protein>
<evidence type="ECO:0000313" key="2">
    <source>
        <dbReference type="EMBL" id="MFC5501059.1"/>
    </source>
</evidence>